<organism evidence="1 2">
    <name type="scientific">Pholiota conissans</name>
    <dbReference type="NCBI Taxonomy" id="109636"/>
    <lineage>
        <taxon>Eukaryota</taxon>
        <taxon>Fungi</taxon>
        <taxon>Dikarya</taxon>
        <taxon>Basidiomycota</taxon>
        <taxon>Agaricomycotina</taxon>
        <taxon>Agaricomycetes</taxon>
        <taxon>Agaricomycetidae</taxon>
        <taxon>Agaricales</taxon>
        <taxon>Agaricineae</taxon>
        <taxon>Strophariaceae</taxon>
        <taxon>Pholiota</taxon>
    </lineage>
</organism>
<evidence type="ECO:0000313" key="2">
    <source>
        <dbReference type="Proteomes" id="UP000807469"/>
    </source>
</evidence>
<sequence>MNGTILLVQSTIFVAKFSQRHSCTVCEVKEPWKSNAWEYVTSTTGYIGSYLPYMHFLEGCSCIIPPPLGLLDYINLARFLCLDYLQVWSWLRRKMEAGYNFDFPNRHTLAESTIGLSRTQISVLPNANRDSIDGGIKKLLDKFIQSSFFSEQ</sequence>
<keyword evidence="2" id="KW-1185">Reference proteome</keyword>
<name>A0A9P5YRW5_9AGAR</name>
<reference evidence="1" key="1">
    <citation type="submission" date="2020-11" db="EMBL/GenBank/DDBJ databases">
        <authorList>
            <consortium name="DOE Joint Genome Institute"/>
            <person name="Ahrendt S."/>
            <person name="Riley R."/>
            <person name="Andreopoulos W."/>
            <person name="Labutti K."/>
            <person name="Pangilinan J."/>
            <person name="Ruiz-Duenas F.J."/>
            <person name="Barrasa J.M."/>
            <person name="Sanchez-Garcia M."/>
            <person name="Camarero S."/>
            <person name="Miyauchi S."/>
            <person name="Serrano A."/>
            <person name="Linde D."/>
            <person name="Babiker R."/>
            <person name="Drula E."/>
            <person name="Ayuso-Fernandez I."/>
            <person name="Pacheco R."/>
            <person name="Padilla G."/>
            <person name="Ferreira P."/>
            <person name="Barriuso J."/>
            <person name="Kellner H."/>
            <person name="Castanera R."/>
            <person name="Alfaro M."/>
            <person name="Ramirez L."/>
            <person name="Pisabarro A.G."/>
            <person name="Kuo A."/>
            <person name="Tritt A."/>
            <person name="Lipzen A."/>
            <person name="He G."/>
            <person name="Yan M."/>
            <person name="Ng V."/>
            <person name="Cullen D."/>
            <person name="Martin F."/>
            <person name="Rosso M.-N."/>
            <person name="Henrissat B."/>
            <person name="Hibbett D."/>
            <person name="Martinez A.T."/>
            <person name="Grigoriev I.V."/>
        </authorList>
    </citation>
    <scope>NUCLEOTIDE SEQUENCE</scope>
    <source>
        <strain evidence="1">CIRM-BRFM 674</strain>
    </source>
</reference>
<dbReference type="Proteomes" id="UP000807469">
    <property type="component" value="Unassembled WGS sequence"/>
</dbReference>
<evidence type="ECO:0000313" key="1">
    <source>
        <dbReference type="EMBL" id="KAF9474011.1"/>
    </source>
</evidence>
<comment type="caution">
    <text evidence="1">The sequence shown here is derived from an EMBL/GenBank/DDBJ whole genome shotgun (WGS) entry which is preliminary data.</text>
</comment>
<dbReference type="EMBL" id="MU155402">
    <property type="protein sequence ID" value="KAF9474011.1"/>
    <property type="molecule type" value="Genomic_DNA"/>
</dbReference>
<gene>
    <name evidence="1" type="ORF">BDN70DRAFT_899302</name>
</gene>
<dbReference type="AlphaFoldDB" id="A0A9P5YRW5"/>
<protein>
    <submittedName>
        <fullName evidence="1">Uncharacterized protein</fullName>
    </submittedName>
</protein>
<accession>A0A9P5YRW5</accession>
<proteinExistence type="predicted"/>